<comment type="function">
    <text evidence="2">Necessary for formate dehydrogenase activity.</text>
</comment>
<dbReference type="EMBL" id="JPEO01000001">
    <property type="protein sequence ID" value="KFZ38957.1"/>
    <property type="molecule type" value="Genomic_DNA"/>
</dbReference>
<dbReference type="CDD" id="cd16341">
    <property type="entry name" value="FdhE"/>
    <property type="match status" value="1"/>
</dbReference>
<dbReference type="GO" id="GO:0008199">
    <property type="term" value="F:ferric iron binding"/>
    <property type="evidence" value="ECO:0007669"/>
    <property type="project" value="TreeGrafter"/>
</dbReference>
<dbReference type="PIRSF" id="PIRSF018296">
    <property type="entry name" value="Format_dh_formtn"/>
    <property type="match status" value="1"/>
</dbReference>
<evidence type="ECO:0000259" key="4">
    <source>
        <dbReference type="Pfam" id="PF24859"/>
    </source>
</evidence>
<dbReference type="InterPro" id="IPR006452">
    <property type="entry name" value="Formate_DH_accessory"/>
</dbReference>
<name>A0A094JIE1_9GAMM</name>
<dbReference type="OrthoDB" id="9794151at2"/>
<evidence type="ECO:0000259" key="3">
    <source>
        <dbReference type="Pfam" id="PF04216"/>
    </source>
</evidence>
<keyword evidence="7" id="KW-1185">Reference proteome</keyword>
<evidence type="ECO:0000256" key="1">
    <source>
        <dbReference type="ARBA" id="ARBA00022490"/>
    </source>
</evidence>
<dbReference type="PANTHER" id="PTHR37689">
    <property type="entry name" value="PROTEIN FDHE"/>
    <property type="match status" value="1"/>
</dbReference>
<dbReference type="eggNOG" id="COG3058">
    <property type="taxonomic scope" value="Bacteria"/>
</dbReference>
<dbReference type="HAMAP" id="MF_00611">
    <property type="entry name" value="FdeH"/>
    <property type="match status" value="1"/>
</dbReference>
<comment type="similarity">
    <text evidence="2">Belongs to the FdhE family.</text>
</comment>
<dbReference type="InterPro" id="IPR056797">
    <property type="entry name" value="FdhE_central"/>
</dbReference>
<dbReference type="NCBIfam" id="TIGR01562">
    <property type="entry name" value="FdhE"/>
    <property type="match status" value="1"/>
</dbReference>
<dbReference type="InterPro" id="IPR056796">
    <property type="entry name" value="FdhE_C"/>
</dbReference>
<organism evidence="6 7">
    <name type="scientific">Shewanella mangrovi</name>
    <dbReference type="NCBI Taxonomy" id="1515746"/>
    <lineage>
        <taxon>Bacteria</taxon>
        <taxon>Pseudomonadati</taxon>
        <taxon>Pseudomonadota</taxon>
        <taxon>Gammaproteobacteria</taxon>
        <taxon>Alteromonadales</taxon>
        <taxon>Shewanellaceae</taxon>
        <taxon>Shewanella</taxon>
    </lineage>
</organism>
<dbReference type="GO" id="GO:0005829">
    <property type="term" value="C:cytosol"/>
    <property type="evidence" value="ECO:0007669"/>
    <property type="project" value="TreeGrafter"/>
</dbReference>
<keyword evidence="1 2" id="KW-0963">Cytoplasm</keyword>
<comment type="caution">
    <text evidence="6">The sequence shown here is derived from an EMBL/GenBank/DDBJ whole genome shotgun (WGS) entry which is preliminary data.</text>
</comment>
<evidence type="ECO:0000313" key="7">
    <source>
        <dbReference type="Proteomes" id="UP000029264"/>
    </source>
</evidence>
<evidence type="ECO:0000313" key="6">
    <source>
        <dbReference type="EMBL" id="KFZ38957.1"/>
    </source>
</evidence>
<dbReference type="InterPro" id="IPR056774">
    <property type="entry name" value="FdhE_N"/>
</dbReference>
<dbReference type="SUPFAM" id="SSF144020">
    <property type="entry name" value="FdhE-like"/>
    <property type="match status" value="1"/>
</dbReference>
<gene>
    <name evidence="2" type="primary">fdhE</name>
    <name evidence="6" type="ORF">HR45_00715</name>
</gene>
<dbReference type="GO" id="GO:0051604">
    <property type="term" value="P:protein maturation"/>
    <property type="evidence" value="ECO:0007669"/>
    <property type="project" value="TreeGrafter"/>
</dbReference>
<dbReference type="Gene3D" id="3.90.1670.10">
    <property type="entry name" value="FdhE-like domain"/>
    <property type="match status" value="1"/>
</dbReference>
<feature type="domain" description="FdhE central" evidence="4">
    <location>
        <begin position="180"/>
        <end position="217"/>
    </location>
</feature>
<proteinExistence type="inferred from homology"/>
<dbReference type="AlphaFoldDB" id="A0A094JIE1"/>
<dbReference type="Pfam" id="PF24860">
    <property type="entry name" value="FdhE_C"/>
    <property type="match status" value="1"/>
</dbReference>
<dbReference type="Proteomes" id="UP000029264">
    <property type="component" value="Unassembled WGS sequence"/>
</dbReference>
<evidence type="ECO:0000256" key="2">
    <source>
        <dbReference type="HAMAP-Rule" id="MF_00611"/>
    </source>
</evidence>
<dbReference type="PANTHER" id="PTHR37689:SF1">
    <property type="entry name" value="PROTEIN FDHE"/>
    <property type="match status" value="1"/>
</dbReference>
<evidence type="ECO:0000259" key="5">
    <source>
        <dbReference type="Pfam" id="PF24860"/>
    </source>
</evidence>
<feature type="domain" description="FdhE C-terminal" evidence="5">
    <location>
        <begin position="219"/>
        <end position="294"/>
    </location>
</feature>
<dbReference type="STRING" id="1515746.HR45_00715"/>
<feature type="domain" description="FdhE N-terminal" evidence="3">
    <location>
        <begin position="20"/>
        <end position="170"/>
    </location>
</feature>
<dbReference type="Pfam" id="PF04216">
    <property type="entry name" value="FdhE_N"/>
    <property type="match status" value="1"/>
</dbReference>
<dbReference type="Pfam" id="PF24859">
    <property type="entry name" value="FdhE_central"/>
    <property type="match status" value="1"/>
</dbReference>
<dbReference type="RefSeq" id="WP_037438709.1">
    <property type="nucleotide sequence ID" value="NZ_JPEO01000001.1"/>
</dbReference>
<reference evidence="6 7" key="1">
    <citation type="submission" date="2014-06" db="EMBL/GenBank/DDBJ databases">
        <title>Shewanella sp. YQH10.</title>
        <authorList>
            <person name="Liu Y."/>
            <person name="Zeng R."/>
        </authorList>
    </citation>
    <scope>NUCLEOTIDE SEQUENCE [LARGE SCALE GENOMIC DNA]</scope>
    <source>
        <strain evidence="6 7">YQH10</strain>
    </source>
</reference>
<sequence length="303" mass="33464">MSNASEIPVMPIDPSPLALKPLLAAKPAEVYAHRAKRLERLAEDSPLADYLKLCSVLVGVQAKLAVTDMGPAPEFNADQMQPMSVGFTQDNRYWLAQLQSLLSDALPLVPANVAEIIRELMQQAPEQLADWGNCLRRGKFSDVPAQYSLFIWAAMSLYWSHWAPALISRMDANAVKQESLCPVCGSHPVASMVREEPREGLRYLHCSLCETEWHYVRAHCTACDQSEAMELWSFDDHQAAVRIETCDDCKGYTKMLFVSKSPQLDAVADDLASLALDAQLSEQGYSATTVNPLLLAHEADGSV</sequence>
<protein>
    <recommendedName>
        <fullName evidence="2">Protein FdhE homolog</fullName>
    </recommendedName>
</protein>
<comment type="subcellular location">
    <subcellularLocation>
        <location evidence="2">Cytoplasm</location>
    </subcellularLocation>
</comment>
<accession>A0A094JIE1</accession>
<dbReference type="InterPro" id="IPR024064">
    <property type="entry name" value="FdhE-like_sf"/>
</dbReference>